<dbReference type="EMBL" id="DF968180">
    <property type="protein sequence ID" value="GAP39652.1"/>
    <property type="molecule type" value="Genomic_DNA"/>
</dbReference>
<evidence type="ECO:0000313" key="3">
    <source>
        <dbReference type="EMBL" id="GAP39652.1"/>
    </source>
</evidence>
<dbReference type="NCBIfam" id="TIGR02175">
    <property type="entry name" value="PorC_KorC"/>
    <property type="match status" value="1"/>
</dbReference>
<evidence type="ECO:0000313" key="4">
    <source>
        <dbReference type="Proteomes" id="UP000053370"/>
    </source>
</evidence>
<dbReference type="AlphaFoldDB" id="A0A0K8PAH8"/>
<evidence type="ECO:0000259" key="2">
    <source>
        <dbReference type="Pfam" id="PF01558"/>
    </source>
</evidence>
<dbReference type="InterPro" id="IPR019752">
    <property type="entry name" value="Pyrv/ketoisovalerate_OxRed_cat"/>
</dbReference>
<dbReference type="Pfam" id="PF01558">
    <property type="entry name" value="POR"/>
    <property type="match status" value="1"/>
</dbReference>
<protein>
    <submittedName>
        <fullName evidence="3">2-oxoacid:acceptor oxidoreductase, gamma subunit, pyruvate</fullName>
    </submittedName>
</protein>
<dbReference type="Gene3D" id="3.40.920.10">
    <property type="entry name" value="Pyruvate-ferredoxin oxidoreductase, PFOR, domain III"/>
    <property type="match status" value="1"/>
</dbReference>
<dbReference type="OrthoDB" id="9794954at2"/>
<dbReference type="SUPFAM" id="SSF53323">
    <property type="entry name" value="Pyruvate-ferredoxin oxidoreductase, PFOR, domain III"/>
    <property type="match status" value="1"/>
</dbReference>
<accession>A0A0K8PAH8</accession>
<dbReference type="InterPro" id="IPR011894">
    <property type="entry name" value="PorC_KorC"/>
</dbReference>
<reference evidence="3" key="1">
    <citation type="journal article" date="2015" name="Genome Announc.">
        <title>Draft Genome Sequence of Anaerolineae Strain TC1, a Novel Isolate from a Methanogenic Wastewater Treatment System.</title>
        <authorList>
            <person name="Matsuura N."/>
            <person name="Tourlousse D.M."/>
            <person name="Sun L."/>
            <person name="Toyonaga M."/>
            <person name="Kuroda K."/>
            <person name="Ohashi A."/>
            <person name="Cruz R."/>
            <person name="Yamaguchi T."/>
            <person name="Sekiguchi Y."/>
        </authorList>
    </citation>
    <scope>NUCLEOTIDE SEQUENCE [LARGE SCALE GENOMIC DNA]</scope>
    <source>
        <strain evidence="3">TC1</strain>
    </source>
</reference>
<dbReference type="InterPro" id="IPR002869">
    <property type="entry name" value="Pyrv_flavodox_OxRed_cen"/>
</dbReference>
<dbReference type="RefSeq" id="WP_062278275.1">
    <property type="nucleotide sequence ID" value="NZ_DF968180.1"/>
</dbReference>
<proteinExistence type="predicted"/>
<keyword evidence="4" id="KW-1185">Reference proteome</keyword>
<organism evidence="3">
    <name type="scientific">Flexilinea flocculi</name>
    <dbReference type="NCBI Taxonomy" id="1678840"/>
    <lineage>
        <taxon>Bacteria</taxon>
        <taxon>Bacillati</taxon>
        <taxon>Chloroflexota</taxon>
        <taxon>Anaerolineae</taxon>
        <taxon>Anaerolineales</taxon>
        <taxon>Anaerolineaceae</taxon>
        <taxon>Flexilinea</taxon>
    </lineage>
</organism>
<dbReference type="Proteomes" id="UP000053370">
    <property type="component" value="Unassembled WGS sequence"/>
</dbReference>
<dbReference type="GO" id="GO:0016625">
    <property type="term" value="F:oxidoreductase activity, acting on the aldehyde or oxo group of donors, iron-sulfur protein as acceptor"/>
    <property type="evidence" value="ECO:0007669"/>
    <property type="project" value="InterPro"/>
</dbReference>
<gene>
    <name evidence="3" type="ORF">ATC1_12186</name>
</gene>
<feature type="domain" description="Pyruvate/ketoisovalerate oxidoreductase catalytic" evidence="2">
    <location>
        <begin position="12"/>
        <end position="172"/>
    </location>
</feature>
<dbReference type="PANTHER" id="PTHR42730:SF1">
    <property type="entry name" value="2-OXOGLUTARATE SYNTHASE SUBUNIT KORC"/>
    <property type="match status" value="1"/>
</dbReference>
<dbReference type="PANTHER" id="PTHR42730">
    <property type="entry name" value="2-OXOGLUTARATE SYNTHASE SUBUNIT KORC"/>
    <property type="match status" value="1"/>
</dbReference>
<name>A0A0K8PAH8_9CHLR</name>
<sequence length="175" mass="19178">MATQKMFFSGFGGQGVLMIGRNIAYAAMLEGKEVTFLPSYGPEMRGGTANCTVIVSDKMISSPLIYEADLVCVMNLPSLIKFERMVKPDKFLFINSSIISQSATRSDIQIAYVNANEIAKNLGNEKAANMVMLGAIVKKTGVVSFDSIEHVMEKTFAGKKQSVIELNRNALHAWE</sequence>
<dbReference type="PATRIC" id="fig|1678840.3.peg.725"/>
<keyword evidence="1" id="KW-0560">Oxidoreductase</keyword>
<keyword evidence="3" id="KW-0670">Pyruvate</keyword>
<evidence type="ECO:0000256" key="1">
    <source>
        <dbReference type="ARBA" id="ARBA00023002"/>
    </source>
</evidence>
<dbReference type="InterPro" id="IPR052554">
    <property type="entry name" value="2-oxoglutarate_synth_KorC"/>
</dbReference>
<dbReference type="STRING" id="1678840.ATC1_12186"/>